<dbReference type="InterPro" id="IPR052158">
    <property type="entry name" value="INH-QAR"/>
</dbReference>
<dbReference type="EMBL" id="AYKH01000015">
    <property type="protein sequence ID" value="ROO27126.1"/>
    <property type="molecule type" value="Genomic_DNA"/>
</dbReference>
<feature type="region of interest" description="Disordered" evidence="3">
    <location>
        <begin position="321"/>
        <end position="352"/>
    </location>
</feature>
<evidence type="ECO:0000256" key="3">
    <source>
        <dbReference type="SAM" id="MobiDB-lite"/>
    </source>
</evidence>
<protein>
    <submittedName>
        <fullName evidence="5">AraC family transcriptional regulator</fullName>
    </submittedName>
</protein>
<dbReference type="SMART" id="SM00342">
    <property type="entry name" value="HTH_ARAC"/>
    <property type="match status" value="1"/>
</dbReference>
<feature type="domain" description="HTH araC/xylS-type" evidence="4">
    <location>
        <begin position="227"/>
        <end position="325"/>
    </location>
</feature>
<gene>
    <name evidence="5" type="ORF">SAOR_09050</name>
</gene>
<comment type="caution">
    <text evidence="5">The sequence shown here is derived from an EMBL/GenBank/DDBJ whole genome shotgun (WGS) entry which is preliminary data.</text>
</comment>
<evidence type="ECO:0000256" key="2">
    <source>
        <dbReference type="ARBA" id="ARBA00023163"/>
    </source>
</evidence>
<dbReference type="Pfam" id="PF12833">
    <property type="entry name" value="HTH_18"/>
    <property type="match status" value="1"/>
</dbReference>
<dbReference type="AlphaFoldDB" id="A0A423PND1"/>
<dbReference type="PANTHER" id="PTHR43130">
    <property type="entry name" value="ARAC-FAMILY TRANSCRIPTIONAL REGULATOR"/>
    <property type="match status" value="1"/>
</dbReference>
<dbReference type="Gene3D" id="3.40.50.880">
    <property type="match status" value="1"/>
</dbReference>
<dbReference type="Pfam" id="PF01965">
    <property type="entry name" value="DJ-1_PfpI"/>
    <property type="match status" value="1"/>
</dbReference>
<evidence type="ECO:0000259" key="4">
    <source>
        <dbReference type="PROSITE" id="PS01124"/>
    </source>
</evidence>
<evidence type="ECO:0000313" key="5">
    <source>
        <dbReference type="EMBL" id="ROO27126.1"/>
    </source>
</evidence>
<dbReference type="PROSITE" id="PS01124">
    <property type="entry name" value="HTH_ARAC_FAMILY_2"/>
    <property type="match status" value="1"/>
</dbReference>
<dbReference type="SUPFAM" id="SSF52317">
    <property type="entry name" value="Class I glutamine amidotransferase-like"/>
    <property type="match status" value="1"/>
</dbReference>
<dbReference type="GO" id="GO:0043565">
    <property type="term" value="F:sequence-specific DNA binding"/>
    <property type="evidence" value="ECO:0007669"/>
    <property type="project" value="InterPro"/>
</dbReference>
<dbReference type="InterPro" id="IPR018060">
    <property type="entry name" value="HTH_AraC"/>
</dbReference>
<sequence>MRPAAGEASAQRPTRIGFLQVPNYSAIAFSTAIEPLRMANQLAGVALYDWSVITLDGDPVAASNGLAVTPDADIRSAGALDMLFVCGGTGIRDCCDRRLLAWLRSLAERHVELGAICTGTYLLAHANLLKGYRCTIHWENISSIDEEHRFPDTVFTSELFVIDRDRYTCAGGIAPLDLMLNVIGRQKSPSIAEAICEEFIHERIRNVSDIQRVPLRVHLGTSQPKLVEAVSLMEANMEEPLSLRDLARLVNVSRRQLERLFKKHLNCVPTRYYLELRLSRARQFLLQTQLSIIDVSLACGFSSPPHFSKCYHDFFGYPPSRERRSRAGGESSAAATATPARARNQRRKASTP</sequence>
<dbReference type="InterPro" id="IPR029062">
    <property type="entry name" value="Class_I_gatase-like"/>
</dbReference>
<dbReference type="SUPFAM" id="SSF46689">
    <property type="entry name" value="Homeodomain-like"/>
    <property type="match status" value="2"/>
</dbReference>
<name>A0A423PND1_9GAMM</name>
<accession>A0A423PND1</accession>
<reference evidence="5 6" key="1">
    <citation type="submission" date="2013-10" db="EMBL/GenBank/DDBJ databases">
        <title>Salinisphaera orenii MK-B5 Genome Sequencing.</title>
        <authorList>
            <person name="Lai Q."/>
            <person name="Li C."/>
            <person name="Shao Z."/>
        </authorList>
    </citation>
    <scope>NUCLEOTIDE SEQUENCE [LARGE SCALE GENOMIC DNA]</scope>
    <source>
        <strain evidence="5 6">MK-B5</strain>
    </source>
</reference>
<dbReference type="InterPro" id="IPR002818">
    <property type="entry name" value="DJ-1/PfpI"/>
</dbReference>
<dbReference type="GO" id="GO:0003700">
    <property type="term" value="F:DNA-binding transcription factor activity"/>
    <property type="evidence" value="ECO:0007669"/>
    <property type="project" value="InterPro"/>
</dbReference>
<dbReference type="FunFam" id="1.10.10.60:FF:000090">
    <property type="entry name" value="Transcriptional regulator ArgR, AraC family"/>
    <property type="match status" value="1"/>
</dbReference>
<evidence type="ECO:0000256" key="1">
    <source>
        <dbReference type="ARBA" id="ARBA00023015"/>
    </source>
</evidence>
<keyword evidence="1" id="KW-0805">Transcription regulation</keyword>
<dbReference type="PANTHER" id="PTHR43130:SF3">
    <property type="entry name" value="HTH-TYPE TRANSCRIPTIONAL REGULATOR RV1931C"/>
    <property type="match status" value="1"/>
</dbReference>
<proteinExistence type="predicted"/>
<keyword evidence="6" id="KW-1185">Reference proteome</keyword>
<dbReference type="InterPro" id="IPR009057">
    <property type="entry name" value="Homeodomain-like_sf"/>
</dbReference>
<dbReference type="RefSeq" id="WP_123631142.1">
    <property type="nucleotide sequence ID" value="NZ_AYKH01000015.1"/>
</dbReference>
<keyword evidence="2" id="KW-0804">Transcription</keyword>
<dbReference type="CDD" id="cd03136">
    <property type="entry name" value="GATase1_AraC_ArgR_like"/>
    <property type="match status" value="1"/>
</dbReference>
<feature type="compositionally biased region" description="Basic residues" evidence="3">
    <location>
        <begin position="343"/>
        <end position="352"/>
    </location>
</feature>
<organism evidence="5 6">
    <name type="scientific">Salinisphaera orenii MK-B5</name>
    <dbReference type="NCBI Taxonomy" id="856730"/>
    <lineage>
        <taxon>Bacteria</taxon>
        <taxon>Pseudomonadati</taxon>
        <taxon>Pseudomonadota</taxon>
        <taxon>Gammaproteobacteria</taxon>
        <taxon>Salinisphaerales</taxon>
        <taxon>Salinisphaeraceae</taxon>
        <taxon>Salinisphaera</taxon>
    </lineage>
</organism>
<evidence type="ECO:0000313" key="6">
    <source>
        <dbReference type="Proteomes" id="UP000283993"/>
    </source>
</evidence>
<dbReference type="Proteomes" id="UP000283993">
    <property type="component" value="Unassembled WGS sequence"/>
</dbReference>
<dbReference type="Gene3D" id="1.10.10.60">
    <property type="entry name" value="Homeodomain-like"/>
    <property type="match status" value="1"/>
</dbReference>
<feature type="compositionally biased region" description="Low complexity" evidence="3">
    <location>
        <begin position="328"/>
        <end position="342"/>
    </location>
</feature>